<evidence type="ECO:0000313" key="1">
    <source>
        <dbReference type="EMBL" id="AGC72181.1"/>
    </source>
</evidence>
<proteinExistence type="predicted"/>
<name>L7VXJ7_9BACT</name>
<dbReference type="EMBL" id="JX649894">
    <property type="protein sequence ID" value="AGC72181.1"/>
    <property type="molecule type" value="Genomic_DNA"/>
</dbReference>
<sequence length="43" mass="4821">MVRYTPVLGLRAVSLEPRIIAGFAQNGQTGTGYWQWFAQSLVH</sequence>
<dbReference type="AlphaFoldDB" id="L7VXJ7"/>
<organism evidence="1">
    <name type="scientific">uncultured bacterium A1Q1_fos_962</name>
    <dbReference type="NCBI Taxonomy" id="1256592"/>
    <lineage>
        <taxon>Bacteria</taxon>
        <taxon>environmental samples</taxon>
    </lineage>
</organism>
<reference evidence="1" key="1">
    <citation type="submission" date="2012-09" db="EMBL/GenBank/DDBJ databases">
        <title>Metagenomic Characterization of a Microbial Community in Wastewater Detects High Levels of Antibiotic Resistance.</title>
        <authorList>
            <person name="Abrams M."/>
            <person name="Caldwell A."/>
            <person name="Vandaei E."/>
            <person name="Lee W."/>
            <person name="Perrott J."/>
            <person name="Khan S.Y."/>
            <person name="Ta J."/>
            <person name="Romero D."/>
            <person name="Nguyen V."/>
            <person name="Pourmand N."/>
            <person name="Ouverney C.C."/>
        </authorList>
    </citation>
    <scope>NUCLEOTIDE SEQUENCE</scope>
</reference>
<protein>
    <submittedName>
        <fullName evidence="1">Uncharacterized protein</fullName>
    </submittedName>
</protein>
<accession>L7VXJ7</accession>